<dbReference type="AlphaFoldDB" id="A0A484VHQ2"/>
<dbReference type="EMBL" id="CAADIP010000057">
    <property type="protein sequence ID" value="VFR98076.1"/>
    <property type="molecule type" value="Genomic_DNA"/>
</dbReference>
<feature type="transmembrane region" description="Helical" evidence="1">
    <location>
        <begin position="127"/>
        <end position="146"/>
    </location>
</feature>
<keyword evidence="1" id="KW-0812">Transmembrane</keyword>
<evidence type="ECO:0000313" key="3">
    <source>
        <dbReference type="EMBL" id="VFR98076.1"/>
    </source>
</evidence>
<reference evidence="3" key="1">
    <citation type="submission" date="2019-03" db="EMBL/GenBank/DDBJ databases">
        <authorList>
            <person name="Danneels B."/>
        </authorList>
    </citation>
    <scope>NUCLEOTIDE SEQUENCE</scope>
</reference>
<feature type="transmembrane region" description="Helical" evidence="1">
    <location>
        <begin position="53"/>
        <end position="71"/>
    </location>
</feature>
<dbReference type="PANTHER" id="PTHR30199">
    <property type="entry name" value="MFS FAMILY TRANSPORTER, PREDICTED SUBSTRATE BENZOATE"/>
    <property type="match status" value="1"/>
</dbReference>
<feature type="transmembrane region" description="Helical" evidence="1">
    <location>
        <begin position="296"/>
        <end position="321"/>
    </location>
</feature>
<feature type="transmembrane region" description="Helical" evidence="1">
    <location>
        <begin position="327"/>
        <end position="349"/>
    </location>
</feature>
<dbReference type="Pfam" id="PF03594">
    <property type="entry name" value="BenE"/>
    <property type="match status" value="1"/>
</dbReference>
<feature type="transmembrane region" description="Helical" evidence="1">
    <location>
        <begin position="102"/>
        <end position="120"/>
    </location>
</feature>
<name>A0A484VHQ2_9ZZZZ</name>
<keyword evidence="1" id="KW-1133">Transmembrane helix</keyword>
<dbReference type="PANTHER" id="PTHR30199:SF0">
    <property type="entry name" value="INNER MEMBRANE PROTEIN YDCO"/>
    <property type="match status" value="1"/>
</dbReference>
<feature type="transmembrane region" description="Helical" evidence="1">
    <location>
        <begin position="20"/>
        <end position="41"/>
    </location>
</feature>
<dbReference type="GO" id="GO:0042925">
    <property type="term" value="F:benzoate transmembrane transporter activity"/>
    <property type="evidence" value="ECO:0007669"/>
    <property type="project" value="InterPro"/>
</dbReference>
<dbReference type="InterPro" id="IPR004711">
    <property type="entry name" value="Benzoate_Transporter"/>
</dbReference>
<organism evidence="3">
    <name type="scientific">plant metagenome</name>
    <dbReference type="NCBI Taxonomy" id="1297885"/>
    <lineage>
        <taxon>unclassified sequences</taxon>
        <taxon>metagenomes</taxon>
        <taxon>organismal metagenomes</taxon>
    </lineage>
</organism>
<protein>
    <submittedName>
        <fullName evidence="3">Benzoate transport protein</fullName>
    </submittedName>
</protein>
<sequence>MPSLSKHSPVRWDDLAHPVVAGLISVIVNYGGTFILVFQAAKVAGLSPELTASWVWSISIGVGVTGILLSWIAREPIITAWSTPAAAFLVTALASTPYAEAVGAYLISAAAFVVLGLSGWFERVIRLIPVGVAAGLLAGILLQFGIGAFDGMGIDPLLAGVLIAAYLVFKRFSARYAVVGILVLGLAFLLLQDRVDLSGLSLKLAAPVFTLPAFSFNALLSVALPLFLITLTGQYMPGMLVLRNDGFKTSANPIVTITGLGSLLMAPFGSHAFNIAAITAAICTGREAHEDPSKRWVAGIAAGVFYVLVGVFGVTLAAVFMAFPATFITTLAGLALLGTIGGSLATAMADAKTREASLITFLAAAANIKLLGVGGAFWGLVIGLVAYAVLNGRWSRPRPQPLAAPVSNKGATD</sequence>
<evidence type="ECO:0000256" key="1">
    <source>
        <dbReference type="SAM" id="Phobius"/>
    </source>
</evidence>
<gene>
    <name evidence="2" type="ORF">BRI6_4542</name>
    <name evidence="3" type="ORF">IVO3_0365</name>
</gene>
<feature type="transmembrane region" description="Helical" evidence="1">
    <location>
        <begin position="176"/>
        <end position="192"/>
    </location>
</feature>
<proteinExistence type="predicted"/>
<dbReference type="NCBIfam" id="TIGR00843">
    <property type="entry name" value="benE"/>
    <property type="match status" value="1"/>
</dbReference>
<feature type="transmembrane region" description="Helical" evidence="1">
    <location>
        <begin position="370"/>
        <end position="390"/>
    </location>
</feature>
<feature type="transmembrane region" description="Helical" evidence="1">
    <location>
        <begin position="204"/>
        <end position="229"/>
    </location>
</feature>
<evidence type="ECO:0000313" key="2">
    <source>
        <dbReference type="EMBL" id="VFR54301.1"/>
    </source>
</evidence>
<dbReference type="GO" id="GO:0005886">
    <property type="term" value="C:plasma membrane"/>
    <property type="evidence" value="ECO:0007669"/>
    <property type="project" value="TreeGrafter"/>
</dbReference>
<accession>A0A484VHQ2</accession>
<keyword evidence="1" id="KW-0472">Membrane</keyword>
<dbReference type="EMBL" id="CAADII010000025">
    <property type="protein sequence ID" value="VFR54301.1"/>
    <property type="molecule type" value="Genomic_DNA"/>
</dbReference>